<dbReference type="PANTHER" id="PTHR33988:SF1">
    <property type="entry name" value="ENDORIBONUCLEASE MAZF7-RELATED"/>
    <property type="match status" value="1"/>
</dbReference>
<dbReference type="EMBL" id="BMPE01000036">
    <property type="protein sequence ID" value="GGL19953.1"/>
    <property type="molecule type" value="Genomic_DNA"/>
</dbReference>
<dbReference type="PANTHER" id="PTHR33988">
    <property type="entry name" value="ENDORIBONUCLEASE MAZF-RELATED"/>
    <property type="match status" value="1"/>
</dbReference>
<keyword evidence="2" id="KW-1185">Reference proteome</keyword>
<dbReference type="SUPFAM" id="SSF50118">
    <property type="entry name" value="Cell growth inhibitor/plasmid maintenance toxic component"/>
    <property type="match status" value="1"/>
</dbReference>
<organism evidence="1 2">
    <name type="scientific">Deinococcus radiotolerans</name>
    <dbReference type="NCBI Taxonomy" id="1309407"/>
    <lineage>
        <taxon>Bacteria</taxon>
        <taxon>Thermotogati</taxon>
        <taxon>Deinococcota</taxon>
        <taxon>Deinococci</taxon>
        <taxon>Deinococcales</taxon>
        <taxon>Deinococcaceae</taxon>
        <taxon>Deinococcus</taxon>
    </lineage>
</organism>
<evidence type="ECO:0000313" key="2">
    <source>
        <dbReference type="Proteomes" id="UP000604341"/>
    </source>
</evidence>
<dbReference type="Proteomes" id="UP000604341">
    <property type="component" value="Unassembled WGS sequence"/>
</dbReference>
<evidence type="ECO:0000313" key="1">
    <source>
        <dbReference type="EMBL" id="GGL19953.1"/>
    </source>
</evidence>
<name>A0ABQ2FRQ5_9DEIO</name>
<proteinExistence type="predicted"/>
<accession>A0ABQ2FRQ5</accession>
<dbReference type="Pfam" id="PF02452">
    <property type="entry name" value="PemK_toxin"/>
    <property type="match status" value="1"/>
</dbReference>
<gene>
    <name evidence="1" type="ORF">GCM10010844_43570</name>
</gene>
<dbReference type="InterPro" id="IPR011067">
    <property type="entry name" value="Plasmid_toxin/cell-grow_inhib"/>
</dbReference>
<sequence>MRQGDFYLADLDPIWPSGADRRHPVVIVISDAVNRAVDRSGAKSVAGVPVTWNIAWISNIQVLLPADQRGLAQDSKVQAEQIRPISFSRLSPAPVGILPPALMREPNDALRLHLSLT</sequence>
<protein>
    <recommendedName>
        <fullName evidence="3">mRNA interferase</fullName>
    </recommendedName>
</protein>
<reference evidence="2" key="1">
    <citation type="journal article" date="2019" name="Int. J. Syst. Evol. Microbiol.">
        <title>The Global Catalogue of Microorganisms (GCM) 10K type strain sequencing project: providing services to taxonomists for standard genome sequencing and annotation.</title>
        <authorList>
            <consortium name="The Broad Institute Genomics Platform"/>
            <consortium name="The Broad Institute Genome Sequencing Center for Infectious Disease"/>
            <person name="Wu L."/>
            <person name="Ma J."/>
        </authorList>
    </citation>
    <scope>NUCLEOTIDE SEQUENCE [LARGE SCALE GENOMIC DNA]</scope>
    <source>
        <strain evidence="2">JCM 19173</strain>
    </source>
</reference>
<evidence type="ECO:0008006" key="3">
    <source>
        <dbReference type="Google" id="ProtNLM"/>
    </source>
</evidence>
<comment type="caution">
    <text evidence="1">The sequence shown here is derived from an EMBL/GenBank/DDBJ whole genome shotgun (WGS) entry which is preliminary data.</text>
</comment>
<dbReference type="RefSeq" id="WP_189071074.1">
    <property type="nucleotide sequence ID" value="NZ_BMPE01000036.1"/>
</dbReference>
<dbReference type="Gene3D" id="2.30.30.110">
    <property type="match status" value="1"/>
</dbReference>
<dbReference type="InterPro" id="IPR003477">
    <property type="entry name" value="PemK-like"/>
</dbReference>